<evidence type="ECO:0000313" key="2">
    <source>
        <dbReference type="EMBL" id="SIS73830.1"/>
    </source>
</evidence>
<gene>
    <name evidence="2" type="ORF">SAMN05421789_105145</name>
</gene>
<dbReference type="InterPro" id="IPR011990">
    <property type="entry name" value="TPR-like_helical_dom_sf"/>
</dbReference>
<keyword evidence="3" id="KW-1185">Reference proteome</keyword>
<dbReference type="SUPFAM" id="SSF48452">
    <property type="entry name" value="TPR-like"/>
    <property type="match status" value="1"/>
</dbReference>
<organism evidence="2 3">
    <name type="scientific">Kaistella chaponensis</name>
    <dbReference type="NCBI Taxonomy" id="713588"/>
    <lineage>
        <taxon>Bacteria</taxon>
        <taxon>Pseudomonadati</taxon>
        <taxon>Bacteroidota</taxon>
        <taxon>Flavobacteriia</taxon>
        <taxon>Flavobacteriales</taxon>
        <taxon>Weeksellaceae</taxon>
        <taxon>Chryseobacterium group</taxon>
        <taxon>Kaistella</taxon>
    </lineage>
</organism>
<dbReference type="RefSeq" id="WP_185113913.1">
    <property type="nucleotide sequence ID" value="NZ_FTOI01000005.1"/>
</dbReference>
<proteinExistence type="predicted"/>
<dbReference type="Gene3D" id="1.25.40.10">
    <property type="entry name" value="Tetratricopeptide repeat domain"/>
    <property type="match status" value="2"/>
</dbReference>
<protein>
    <submittedName>
        <fullName evidence="2">Protein involved in gliding motility SprE</fullName>
    </submittedName>
</protein>
<accession>A0A1N7LJ14</accession>
<feature type="region of interest" description="Disordered" evidence="1">
    <location>
        <begin position="87"/>
        <end position="119"/>
    </location>
</feature>
<dbReference type="Pfam" id="PF13432">
    <property type="entry name" value="TPR_16"/>
    <property type="match status" value="1"/>
</dbReference>
<feature type="region of interest" description="Disordered" evidence="1">
    <location>
        <begin position="774"/>
        <end position="839"/>
    </location>
</feature>
<evidence type="ECO:0000256" key="1">
    <source>
        <dbReference type="SAM" id="MobiDB-lite"/>
    </source>
</evidence>
<dbReference type="STRING" id="713588.SAMN05421789_105145"/>
<feature type="compositionally biased region" description="Gly residues" evidence="1">
    <location>
        <begin position="95"/>
        <end position="108"/>
    </location>
</feature>
<dbReference type="Proteomes" id="UP000185839">
    <property type="component" value="Unassembled WGS sequence"/>
</dbReference>
<name>A0A1N7LJ14_9FLAO</name>
<dbReference type="EMBL" id="FTOI01000005">
    <property type="protein sequence ID" value="SIS73830.1"/>
    <property type="molecule type" value="Genomic_DNA"/>
</dbReference>
<reference evidence="3" key="1">
    <citation type="submission" date="2017-01" db="EMBL/GenBank/DDBJ databases">
        <authorList>
            <person name="Varghese N."/>
            <person name="Submissions S."/>
        </authorList>
    </citation>
    <scope>NUCLEOTIDE SEQUENCE [LARGE SCALE GENOMIC DNA]</scope>
    <source>
        <strain evidence="3">DSM 23145</strain>
    </source>
</reference>
<sequence length="839" mass="94599">MKKTILFLITITLLSSCSSQKKKNSSTFMKGFFAYYNTLFNSKDALETELKNRDKAHKDNFYAPYIQLLTYDEQPLGSDLGSVEILNEDPASSGNGPGIPGAASGAGKGRTPFSNPSETKTGATILEISEAKALKAIEKYSVMKGGVEKNKKIFDANILLVQSRIYQNKPLEALDGLNYIFSNMPKDKRIRLAKIYQGLAYSKMEDYKRAEEVFADLKKEKLKKDQRKLLSVYYSEMLLHAGKKEDAVAELENAYTLNKNRKLRSRIAFLRGQILANLGKNEEARESFVSAYKNANNFEFEVKSQIEIAKTFNGKDDDYEGAKDYLAKISKKGTYASRKNEFFYALGLMANKAGKKEEAKAYFAQSLKEKISDPQIRGLNYFEIGKAYFEDSDYLAAGAYYDSALAVMNYEPSKILLTEQSKNIKEVSKNYYLIKKNDSILALTSMPETERIAFFTRYIEGIKAKEAKEELEKKRAERSKGFDTGDYSANSLFAGNTGGFQDFGDNKGGFYFANLSTVSKGEASFKQLWGNRSLNDNWRTSARSNTIEDLKSQAMGVANAPDPRRLEPGFYIEKIPTDQKDIFALKKARDTASLGLGRMYESYFSDTPLATKTLYSLVDSKPEDDLKLQALYQIFAFNYEKNPSAADRAKEMILTEFPYTSYAEFVKNPKNNTFAKSSEEVEKIYAEAFDLYAKEKYTESKTLIESSLEKFPKDALIPKFALLNAFNSGKIAGKEIMILQLEQIALNYARTVEGEKAKEMLKYLKSDITIENTDEHGNKLNNRGPGIPDKKEEETGAPVPKEPNAEPVLRRPPNRVEKNEIPSPKASQMEPTKSVERKL</sequence>
<dbReference type="PROSITE" id="PS51257">
    <property type="entry name" value="PROKAR_LIPOPROTEIN"/>
    <property type="match status" value="1"/>
</dbReference>
<evidence type="ECO:0000313" key="3">
    <source>
        <dbReference type="Proteomes" id="UP000185839"/>
    </source>
</evidence>
<dbReference type="AlphaFoldDB" id="A0A1N7LJ14"/>